<dbReference type="Gene3D" id="3.40.50.2000">
    <property type="entry name" value="Glycogen Phosphorylase B"/>
    <property type="match status" value="1"/>
</dbReference>
<evidence type="ECO:0000256" key="1">
    <source>
        <dbReference type="ARBA" id="ARBA00004922"/>
    </source>
</evidence>
<feature type="domain" description="O-GlcNAc transferase C-terminal" evidence="7">
    <location>
        <begin position="491"/>
        <end position="673"/>
    </location>
</feature>
<keyword evidence="2" id="KW-0328">Glycosyltransferase</keyword>
<dbReference type="SUPFAM" id="SSF103642">
    <property type="entry name" value="Sec-C motif"/>
    <property type="match status" value="1"/>
</dbReference>
<gene>
    <name evidence="8" type="ORF">V3330_10210</name>
</gene>
<proteinExistence type="predicted"/>
<dbReference type="EMBL" id="JAZHOG010000006">
    <property type="protein sequence ID" value="MEJ8567998.1"/>
    <property type="molecule type" value="Genomic_DNA"/>
</dbReference>
<dbReference type="GO" id="GO:0016757">
    <property type="term" value="F:glycosyltransferase activity"/>
    <property type="evidence" value="ECO:0007669"/>
    <property type="project" value="UniProtKB-KW"/>
</dbReference>
<feature type="region of interest" description="Disordered" evidence="6">
    <location>
        <begin position="23"/>
        <end position="42"/>
    </location>
</feature>
<dbReference type="Pfam" id="PF13844">
    <property type="entry name" value="Glyco_transf_41"/>
    <property type="match status" value="2"/>
</dbReference>
<dbReference type="PANTHER" id="PTHR44835:SF1">
    <property type="entry name" value="PROTEIN O-GLCNAC TRANSFERASE"/>
    <property type="match status" value="1"/>
</dbReference>
<evidence type="ECO:0000259" key="7">
    <source>
        <dbReference type="Pfam" id="PF13844"/>
    </source>
</evidence>
<evidence type="ECO:0000256" key="5">
    <source>
        <dbReference type="ARBA" id="ARBA00022803"/>
    </source>
</evidence>
<dbReference type="Gene3D" id="3.40.50.11380">
    <property type="match status" value="1"/>
</dbReference>
<dbReference type="Gene3D" id="3.10.450.50">
    <property type="match status" value="1"/>
</dbReference>
<evidence type="ECO:0000256" key="3">
    <source>
        <dbReference type="ARBA" id="ARBA00022679"/>
    </source>
</evidence>
<feature type="domain" description="O-GlcNAc transferase C-terminal" evidence="7">
    <location>
        <begin position="322"/>
        <end position="474"/>
    </location>
</feature>
<name>A0AAW9RCT6_9GAMM</name>
<dbReference type="Proteomes" id="UP001359886">
    <property type="component" value="Unassembled WGS sequence"/>
</dbReference>
<evidence type="ECO:0000313" key="9">
    <source>
        <dbReference type="Proteomes" id="UP001359886"/>
    </source>
</evidence>
<comment type="pathway">
    <text evidence="1">Protein modification; protein glycosylation.</text>
</comment>
<dbReference type="PANTHER" id="PTHR44835">
    <property type="entry name" value="UDP-N-ACETYLGLUCOSAMINE--PEPTIDE N-ACETYLGLUCOSAMINYLTRANSFERASE SPINDLY-RELATED"/>
    <property type="match status" value="1"/>
</dbReference>
<evidence type="ECO:0000256" key="6">
    <source>
        <dbReference type="SAM" id="MobiDB-lite"/>
    </source>
</evidence>
<evidence type="ECO:0000256" key="4">
    <source>
        <dbReference type="ARBA" id="ARBA00022737"/>
    </source>
</evidence>
<evidence type="ECO:0000256" key="2">
    <source>
        <dbReference type="ARBA" id="ARBA00022676"/>
    </source>
</evidence>
<evidence type="ECO:0000313" key="8">
    <source>
        <dbReference type="EMBL" id="MEJ8567998.1"/>
    </source>
</evidence>
<dbReference type="InterPro" id="IPR029489">
    <property type="entry name" value="OGT/SEC/SPY_C"/>
</dbReference>
<keyword evidence="9" id="KW-1185">Reference proteome</keyword>
<protein>
    <submittedName>
        <fullName evidence="8">SEC-C metal-binding domain-containing protein</fullName>
    </submittedName>
</protein>
<dbReference type="Pfam" id="PF02810">
    <property type="entry name" value="SEC-C"/>
    <property type="match status" value="1"/>
</dbReference>
<dbReference type="InterPro" id="IPR051939">
    <property type="entry name" value="Glycosyltr_41/O-GlcNAc_trsf"/>
</dbReference>
<sequence>MNGPGRNQPCPCGSGRKYKRCHGRPGAAPLPSRQAQPDPAQALAGARALLQQGLHDAAGQAAQQAPASPERCRLQIDIELARGANRDPARLQDVLEAWRRLQPRSPEAASKAFEVAITCDDAAARNAALARLLRLAPDHPATDYFRGLNAQLSGDLTGSLQHYACAARQQFPRYGDATIRVLAAGKAADTAIGKHPGSSRNDWSRLLAHPDVVDMLARALDGLDDAIPEDPRERGWLANAWYQLAAARRQALVDADRCRAACERALALNPEHERARTTGLFALNYDTTHTAEEIYAIHRELAAWWPRHAGDRRRSFANPAEPDRVLNIAYLSSDFRHHPVAYFILPVLREHDPGRVRTFAYHLHERHDDYTRLAQQSVHRLVAAAGLDDAALARQIEADGIDILIDLNGTSGEGRPGVLARGAAPVQITWLGSPHTTGLDSVDYRIVDARTDPLPDAQDWNSERLLHLPRLFSVYHPISEPPPVAPAPCLSNGFVTFGSFNNVAKINPPLLACWADVLKRVPDSRLLMKYPSLDHEPLQTELLALLRDQGIDPGRIEFAGRIPGRDGHLEAYSRIDIQLDTYPYHGTTTTCESLLMGVPVITRTGREHRSRVGGSLLHSAGHPEWVADDRDAFVSLAAELAADPQRLGRIRAGLRDELRASALMDAQAFTRDLEATYRSCWRLWCESGQDSSA</sequence>
<dbReference type="RefSeq" id="WP_354695321.1">
    <property type="nucleotide sequence ID" value="NZ_JAZHOG010000006.1"/>
</dbReference>
<keyword evidence="3" id="KW-0808">Transferase</keyword>
<keyword evidence="5" id="KW-0802">TPR repeat</keyword>
<dbReference type="InterPro" id="IPR004027">
    <property type="entry name" value="SEC_C_motif"/>
</dbReference>
<keyword evidence="4" id="KW-0677">Repeat</keyword>
<reference evidence="8 9" key="1">
    <citation type="submission" date="2024-02" db="EMBL/GenBank/DDBJ databases">
        <title>A novel Wenzhouxiangellaceae bacterium, isolated from coastal sediments.</title>
        <authorList>
            <person name="Du Z.-J."/>
            <person name="Ye Y.-Q."/>
            <person name="Zhang X.-Y."/>
        </authorList>
    </citation>
    <scope>NUCLEOTIDE SEQUENCE [LARGE SCALE GENOMIC DNA]</scope>
    <source>
        <strain evidence="8 9">CH-27</strain>
    </source>
</reference>
<dbReference type="SUPFAM" id="SSF53756">
    <property type="entry name" value="UDP-Glycosyltransferase/glycogen phosphorylase"/>
    <property type="match status" value="1"/>
</dbReference>
<organism evidence="8 9">
    <name type="scientific">Elongatibacter sediminis</name>
    <dbReference type="NCBI Taxonomy" id="3119006"/>
    <lineage>
        <taxon>Bacteria</taxon>
        <taxon>Pseudomonadati</taxon>
        <taxon>Pseudomonadota</taxon>
        <taxon>Gammaproteobacteria</taxon>
        <taxon>Chromatiales</taxon>
        <taxon>Wenzhouxiangellaceae</taxon>
        <taxon>Elongatibacter</taxon>
    </lineage>
</organism>
<dbReference type="AlphaFoldDB" id="A0AAW9RCT6"/>
<accession>A0AAW9RCT6</accession>
<comment type="caution">
    <text evidence="8">The sequence shown here is derived from an EMBL/GenBank/DDBJ whole genome shotgun (WGS) entry which is preliminary data.</text>
</comment>